<dbReference type="SUPFAM" id="SSF117782">
    <property type="entry name" value="YbjQ-like"/>
    <property type="match status" value="1"/>
</dbReference>
<proteinExistence type="predicted"/>
<dbReference type="RefSeq" id="WP_021296059.1">
    <property type="nucleotide sequence ID" value="NZ_AURB01000124.1"/>
</dbReference>
<gene>
    <name evidence="1" type="ORF">K1I37_15360</name>
</gene>
<keyword evidence="2" id="KW-1185">Reference proteome</keyword>
<evidence type="ECO:0000313" key="2">
    <source>
        <dbReference type="Proteomes" id="UP000829401"/>
    </source>
</evidence>
<name>T0C515_ALIAG</name>
<dbReference type="KEGG" id="aaco:K1I37_15360"/>
<sequence>MFGKGKKTNDASELLPIVTTDDYHGKDYEVIGLVTAEKFWPTPTTRAKFSEVTNAISKEAESLGADAVVGFRIIQYNNAGIYGYGTAIRFK</sequence>
<dbReference type="AlphaFoldDB" id="T0C515"/>
<dbReference type="InterPro" id="IPR035439">
    <property type="entry name" value="UPF0145_dom_sf"/>
</dbReference>
<dbReference type="EMBL" id="CP080467">
    <property type="protein sequence ID" value="UNO48050.1"/>
    <property type="molecule type" value="Genomic_DNA"/>
</dbReference>
<dbReference type="Proteomes" id="UP000829401">
    <property type="component" value="Chromosome"/>
</dbReference>
<organism evidence="1 2">
    <name type="scientific">Alicyclobacillus acidoterrestris (strain ATCC 49025 / DSM 3922 / CIP 106132 / NCIMB 13137 / GD3B)</name>
    <dbReference type="NCBI Taxonomy" id="1356854"/>
    <lineage>
        <taxon>Bacteria</taxon>
        <taxon>Bacillati</taxon>
        <taxon>Bacillota</taxon>
        <taxon>Bacilli</taxon>
        <taxon>Bacillales</taxon>
        <taxon>Alicyclobacillaceae</taxon>
        <taxon>Alicyclobacillus</taxon>
    </lineage>
</organism>
<accession>T0C515</accession>
<reference evidence="2" key="1">
    <citation type="journal article" date="2022" name="G3 (Bethesda)">
        <title>Unveiling the complete genome sequence of Alicyclobacillus acidoterrestris DSM 3922T, a taint-producing strain.</title>
        <authorList>
            <person name="Leonardo I.C."/>
            <person name="Barreto Crespo M.T."/>
            <person name="Gaspar F.B."/>
        </authorList>
    </citation>
    <scope>NUCLEOTIDE SEQUENCE [LARGE SCALE GENOMIC DNA]</scope>
    <source>
        <strain evidence="2">DSM 3922</strain>
    </source>
</reference>
<protein>
    <submittedName>
        <fullName evidence="1">Uncharacterized protein</fullName>
    </submittedName>
</protein>
<accession>A0A9E6ZPI0</accession>
<dbReference type="STRING" id="1356854.N007_05070"/>
<evidence type="ECO:0000313" key="1">
    <source>
        <dbReference type="EMBL" id="UNO48050.1"/>
    </source>
</evidence>